<protein>
    <submittedName>
        <fullName evidence="1">Uncharacterized protein</fullName>
    </submittedName>
</protein>
<comment type="caution">
    <text evidence="1">The sequence shown here is derived from an EMBL/GenBank/DDBJ whole genome shotgun (WGS) entry which is preliminary data.</text>
</comment>
<evidence type="ECO:0000313" key="2">
    <source>
        <dbReference type="Proteomes" id="UP000593567"/>
    </source>
</evidence>
<reference evidence="1" key="1">
    <citation type="submission" date="2020-06" db="EMBL/GenBank/DDBJ databases">
        <title>Draft genome of Bugula neritina, a colonial animal packing powerful symbionts and potential medicines.</title>
        <authorList>
            <person name="Rayko M."/>
        </authorList>
    </citation>
    <scope>NUCLEOTIDE SEQUENCE [LARGE SCALE GENOMIC DNA]</scope>
    <source>
        <strain evidence="1">Kwan_BN1</strain>
    </source>
</reference>
<dbReference type="AlphaFoldDB" id="A0A7J7JNL5"/>
<gene>
    <name evidence="1" type="ORF">EB796_014450</name>
</gene>
<dbReference type="EMBL" id="VXIV02002117">
    <property type="protein sequence ID" value="KAF6027231.1"/>
    <property type="molecule type" value="Genomic_DNA"/>
</dbReference>
<accession>A0A7J7JNL5</accession>
<name>A0A7J7JNL5_BUGNE</name>
<dbReference type="Proteomes" id="UP000593567">
    <property type="component" value="Unassembled WGS sequence"/>
</dbReference>
<keyword evidence="2" id="KW-1185">Reference proteome</keyword>
<evidence type="ECO:0000313" key="1">
    <source>
        <dbReference type="EMBL" id="KAF6027231.1"/>
    </source>
</evidence>
<proteinExistence type="predicted"/>
<sequence>MRNKPDQYFHERSYDHVTLRLICVLAMGISYRHFKPRDHFSPPFLASRRVCTPEDIIIMIVASVWKL</sequence>
<organism evidence="1 2">
    <name type="scientific">Bugula neritina</name>
    <name type="common">Brown bryozoan</name>
    <name type="synonym">Sertularia neritina</name>
    <dbReference type="NCBI Taxonomy" id="10212"/>
    <lineage>
        <taxon>Eukaryota</taxon>
        <taxon>Metazoa</taxon>
        <taxon>Spiralia</taxon>
        <taxon>Lophotrochozoa</taxon>
        <taxon>Bryozoa</taxon>
        <taxon>Gymnolaemata</taxon>
        <taxon>Cheilostomatida</taxon>
        <taxon>Flustrina</taxon>
        <taxon>Buguloidea</taxon>
        <taxon>Bugulidae</taxon>
        <taxon>Bugula</taxon>
    </lineage>
</organism>